<dbReference type="Proteomes" id="UP000078200">
    <property type="component" value="Unassembled WGS sequence"/>
</dbReference>
<proteinExistence type="predicted"/>
<evidence type="ECO:0000313" key="2">
    <source>
        <dbReference type="EnsemblMetazoa" id="GAUT018293-PA"/>
    </source>
</evidence>
<feature type="region of interest" description="Disordered" evidence="1">
    <location>
        <begin position="1"/>
        <end position="99"/>
    </location>
</feature>
<evidence type="ECO:0000256" key="1">
    <source>
        <dbReference type="SAM" id="MobiDB-lite"/>
    </source>
</evidence>
<dbReference type="VEuPathDB" id="VectorBase:GAUT018293"/>
<reference evidence="2" key="1">
    <citation type="submission" date="2020-05" db="UniProtKB">
        <authorList>
            <consortium name="EnsemblMetazoa"/>
        </authorList>
    </citation>
    <scope>IDENTIFICATION</scope>
    <source>
        <strain evidence="2">TTRI</strain>
    </source>
</reference>
<feature type="compositionally biased region" description="Basic and acidic residues" evidence="1">
    <location>
        <begin position="47"/>
        <end position="73"/>
    </location>
</feature>
<dbReference type="EnsemblMetazoa" id="GAUT018293-RA">
    <property type="protein sequence ID" value="GAUT018293-PA"/>
    <property type="gene ID" value="GAUT018293"/>
</dbReference>
<feature type="compositionally biased region" description="Basic and acidic residues" evidence="1">
    <location>
        <begin position="81"/>
        <end position="90"/>
    </location>
</feature>
<feature type="compositionally biased region" description="Polar residues" evidence="1">
    <location>
        <begin position="11"/>
        <end position="46"/>
    </location>
</feature>
<keyword evidence="3" id="KW-1185">Reference proteome</keyword>
<organism evidence="2 3">
    <name type="scientific">Glossina austeni</name>
    <name type="common">Savannah tsetse fly</name>
    <dbReference type="NCBI Taxonomy" id="7395"/>
    <lineage>
        <taxon>Eukaryota</taxon>
        <taxon>Metazoa</taxon>
        <taxon>Ecdysozoa</taxon>
        <taxon>Arthropoda</taxon>
        <taxon>Hexapoda</taxon>
        <taxon>Insecta</taxon>
        <taxon>Pterygota</taxon>
        <taxon>Neoptera</taxon>
        <taxon>Endopterygota</taxon>
        <taxon>Diptera</taxon>
        <taxon>Brachycera</taxon>
        <taxon>Muscomorpha</taxon>
        <taxon>Hippoboscoidea</taxon>
        <taxon>Glossinidae</taxon>
        <taxon>Glossina</taxon>
    </lineage>
</organism>
<sequence>MLDPLVEAAENSGNIPHNLNSTDLTNDMPKNSTNSNNPSDVSSNKNDNNHSDTDAEKSSDEKIIQNAQDKHVNDVITTENDTDKKDEKSANEPMGENERINNAVKGMVNMGFSNE</sequence>
<accession>A0A1A9UWP7</accession>
<dbReference type="STRING" id="7395.A0A1A9UWP7"/>
<dbReference type="AlphaFoldDB" id="A0A1A9UWP7"/>
<evidence type="ECO:0000313" key="3">
    <source>
        <dbReference type="Proteomes" id="UP000078200"/>
    </source>
</evidence>
<name>A0A1A9UWP7_GLOAU</name>
<protein>
    <submittedName>
        <fullName evidence="2">Uncharacterized protein</fullName>
    </submittedName>
</protein>